<dbReference type="EMBL" id="WNTK01000313">
    <property type="protein sequence ID" value="KAG9470282.1"/>
    <property type="molecule type" value="Genomic_DNA"/>
</dbReference>
<organism evidence="1 2">
    <name type="scientific">Eleutherodactylus coqui</name>
    <name type="common">Puerto Rican coqui</name>
    <dbReference type="NCBI Taxonomy" id="57060"/>
    <lineage>
        <taxon>Eukaryota</taxon>
        <taxon>Metazoa</taxon>
        <taxon>Chordata</taxon>
        <taxon>Craniata</taxon>
        <taxon>Vertebrata</taxon>
        <taxon>Euteleostomi</taxon>
        <taxon>Amphibia</taxon>
        <taxon>Batrachia</taxon>
        <taxon>Anura</taxon>
        <taxon>Neobatrachia</taxon>
        <taxon>Hyloidea</taxon>
        <taxon>Eleutherodactylidae</taxon>
        <taxon>Eleutherodactylinae</taxon>
        <taxon>Eleutherodactylus</taxon>
        <taxon>Eleutherodactylus</taxon>
    </lineage>
</organism>
<protein>
    <submittedName>
        <fullName evidence="1">Uncharacterized protein</fullName>
    </submittedName>
</protein>
<dbReference type="Proteomes" id="UP000770717">
    <property type="component" value="Unassembled WGS sequence"/>
</dbReference>
<evidence type="ECO:0000313" key="2">
    <source>
        <dbReference type="Proteomes" id="UP000770717"/>
    </source>
</evidence>
<accession>A0A8J6EJ33</accession>
<dbReference type="AlphaFoldDB" id="A0A8J6EJ33"/>
<sequence>MHVKRLSIPRCPTFCTAISNRYRSSRAKIVVLPFAFYIHSHRRLSSDTSVQSSIMYPIAMHLLATVTQLGNIPQCTNNILSYK</sequence>
<comment type="caution">
    <text evidence="1">The sequence shown here is derived from an EMBL/GenBank/DDBJ whole genome shotgun (WGS) entry which is preliminary data.</text>
</comment>
<gene>
    <name evidence="1" type="ORF">GDO78_018316</name>
</gene>
<keyword evidence="2" id="KW-1185">Reference proteome</keyword>
<proteinExistence type="predicted"/>
<name>A0A8J6EJ33_ELECQ</name>
<evidence type="ECO:0000313" key="1">
    <source>
        <dbReference type="EMBL" id="KAG9470282.1"/>
    </source>
</evidence>
<reference evidence="1" key="1">
    <citation type="thesis" date="2020" institute="ProQuest LLC" country="789 East Eisenhower Parkway, Ann Arbor, MI, USA">
        <title>Comparative Genomics and Chromosome Evolution.</title>
        <authorList>
            <person name="Mudd A.B."/>
        </authorList>
    </citation>
    <scope>NUCLEOTIDE SEQUENCE</scope>
    <source>
        <strain evidence="1">HN-11 Male</strain>
        <tissue evidence="1">Kidney and liver</tissue>
    </source>
</reference>